<feature type="transmembrane region" description="Helical" evidence="11">
    <location>
        <begin position="7"/>
        <end position="31"/>
    </location>
</feature>
<evidence type="ECO:0000256" key="6">
    <source>
        <dbReference type="ARBA" id="ARBA00022692"/>
    </source>
</evidence>
<reference evidence="12 13" key="1">
    <citation type="submission" date="2018-03" db="EMBL/GenBank/DDBJ databases">
        <title>The draft genome of Mesorhizobium sp. 6GN-30.</title>
        <authorList>
            <person name="Liu L."/>
            <person name="Li L."/>
            <person name="Wang T."/>
            <person name="Zhang X."/>
            <person name="Liang L."/>
        </authorList>
    </citation>
    <scope>NUCLEOTIDE SEQUENCE [LARGE SCALE GENOMIC DNA]</scope>
    <source>
        <strain evidence="12 13">6GN30</strain>
    </source>
</reference>
<organism evidence="12 13">
    <name type="scientific">Kumtagia ephedrae</name>
    <dbReference type="NCBI Taxonomy" id="2116701"/>
    <lineage>
        <taxon>Bacteria</taxon>
        <taxon>Pseudomonadati</taxon>
        <taxon>Pseudomonadota</taxon>
        <taxon>Alphaproteobacteria</taxon>
        <taxon>Hyphomicrobiales</taxon>
        <taxon>Phyllobacteriaceae</taxon>
        <taxon>Kumtagia</taxon>
    </lineage>
</organism>
<protein>
    <recommendedName>
        <fullName evidence="10">Autoinducer 2 import system permease protein LsrD</fullName>
    </recommendedName>
</protein>
<evidence type="ECO:0000256" key="3">
    <source>
        <dbReference type="ARBA" id="ARBA00022448"/>
    </source>
</evidence>
<dbReference type="GO" id="GO:0022857">
    <property type="term" value="F:transmembrane transporter activity"/>
    <property type="evidence" value="ECO:0007669"/>
    <property type="project" value="InterPro"/>
</dbReference>
<dbReference type="PANTHER" id="PTHR32196:SF71">
    <property type="entry name" value="AUTOINDUCER 2 IMPORT SYSTEM PERMEASE PROTEIN LSRD"/>
    <property type="match status" value="1"/>
</dbReference>
<dbReference type="OrthoDB" id="192433at2"/>
<keyword evidence="4" id="KW-1003">Cell membrane</keyword>
<feature type="transmembrane region" description="Helical" evidence="11">
    <location>
        <begin position="43"/>
        <end position="62"/>
    </location>
</feature>
<dbReference type="AlphaFoldDB" id="A0A2P7SL68"/>
<accession>A0A2P7SL68</accession>
<feature type="transmembrane region" description="Helical" evidence="11">
    <location>
        <begin position="74"/>
        <end position="104"/>
    </location>
</feature>
<evidence type="ECO:0000313" key="13">
    <source>
        <dbReference type="Proteomes" id="UP000241229"/>
    </source>
</evidence>
<dbReference type="Pfam" id="PF02653">
    <property type="entry name" value="BPD_transp_2"/>
    <property type="match status" value="1"/>
</dbReference>
<comment type="subunit">
    <text evidence="2">The complex is composed of two ATP-binding proteins (LsrA), two transmembrane proteins (LsrC and LsrD) and a solute-binding protein (LsrB).</text>
</comment>
<dbReference type="CDD" id="cd06579">
    <property type="entry name" value="TM_PBP1_transp_AraH_like"/>
    <property type="match status" value="1"/>
</dbReference>
<dbReference type="RefSeq" id="WP_106771302.1">
    <property type="nucleotide sequence ID" value="NZ_PXYK01000005.1"/>
</dbReference>
<evidence type="ECO:0000256" key="2">
    <source>
        <dbReference type="ARBA" id="ARBA00011262"/>
    </source>
</evidence>
<evidence type="ECO:0000313" key="12">
    <source>
        <dbReference type="EMBL" id="PSJ63239.1"/>
    </source>
</evidence>
<comment type="function">
    <text evidence="9">Part of the ABC transporter complex LsrABCD involved in autoinducer 2 (AI-2) import. Probably responsible for the translocation of the substrate across the membrane.</text>
</comment>
<dbReference type="PANTHER" id="PTHR32196">
    <property type="entry name" value="ABC TRANSPORTER PERMEASE PROTEIN YPHD-RELATED-RELATED"/>
    <property type="match status" value="1"/>
</dbReference>
<gene>
    <name evidence="12" type="ORF">C7I84_06245</name>
</gene>
<dbReference type="EMBL" id="PXYK01000005">
    <property type="protein sequence ID" value="PSJ63239.1"/>
    <property type="molecule type" value="Genomic_DNA"/>
</dbReference>
<feature type="transmembrane region" description="Helical" evidence="11">
    <location>
        <begin position="207"/>
        <end position="231"/>
    </location>
</feature>
<keyword evidence="6 11" id="KW-0812">Transmembrane</keyword>
<feature type="transmembrane region" description="Helical" evidence="11">
    <location>
        <begin position="243"/>
        <end position="273"/>
    </location>
</feature>
<keyword evidence="3" id="KW-0813">Transport</keyword>
<sequence length="326" mass="34382">MKLGSRALLLILQNAPYLLFIVLLVVFGLMSDRFLALANFRNIIIQAAPIAILAIGMTFVLLTAQIDLSVGGSMYLTASVLALYLTGIPWPIGLAAVLVLAGAIGAVNGFVVTRFGIASFIVTLATLFILRGIAMYLSNTRTLMFEDQILTLNRATVLGIPSAIFAFLVVFAIAWVVLHQTPFGRQVYAVGGDPEAARKAGLPVSRIVFACFVIAGLCAGIGGFVSITQIGAVGPKYGDQIEFAAIAAAVLGGVSLFGGRGSVSGTVFGAILIKSVQNGLNIINADPYIYPLVTAAIIFLAVAIDGLRTRIIERLERRTIRPLAAE</sequence>
<dbReference type="Proteomes" id="UP000241229">
    <property type="component" value="Unassembled WGS sequence"/>
</dbReference>
<dbReference type="InterPro" id="IPR001851">
    <property type="entry name" value="ABC_transp_permease"/>
</dbReference>
<evidence type="ECO:0000256" key="11">
    <source>
        <dbReference type="SAM" id="Phobius"/>
    </source>
</evidence>
<evidence type="ECO:0000256" key="4">
    <source>
        <dbReference type="ARBA" id="ARBA00022475"/>
    </source>
</evidence>
<comment type="subcellular location">
    <subcellularLocation>
        <location evidence="1">Cell membrane</location>
        <topology evidence="1">Multi-pass membrane protein</topology>
    </subcellularLocation>
</comment>
<feature type="transmembrane region" description="Helical" evidence="11">
    <location>
        <begin position="116"/>
        <end position="137"/>
    </location>
</feature>
<comment type="caution">
    <text evidence="12">The sequence shown here is derived from an EMBL/GenBank/DDBJ whole genome shotgun (WGS) entry which is preliminary data.</text>
</comment>
<evidence type="ECO:0000256" key="5">
    <source>
        <dbReference type="ARBA" id="ARBA00022519"/>
    </source>
</evidence>
<keyword evidence="13" id="KW-1185">Reference proteome</keyword>
<evidence type="ECO:0000256" key="10">
    <source>
        <dbReference type="ARBA" id="ARBA00039381"/>
    </source>
</evidence>
<keyword evidence="8 11" id="KW-0472">Membrane</keyword>
<evidence type="ECO:0000256" key="8">
    <source>
        <dbReference type="ARBA" id="ARBA00023136"/>
    </source>
</evidence>
<name>A0A2P7SL68_9HYPH</name>
<evidence type="ECO:0000256" key="7">
    <source>
        <dbReference type="ARBA" id="ARBA00022989"/>
    </source>
</evidence>
<dbReference type="GO" id="GO:0005886">
    <property type="term" value="C:plasma membrane"/>
    <property type="evidence" value="ECO:0007669"/>
    <property type="project" value="UniProtKB-SubCell"/>
</dbReference>
<proteinExistence type="predicted"/>
<feature type="transmembrane region" description="Helical" evidence="11">
    <location>
        <begin position="157"/>
        <end position="178"/>
    </location>
</feature>
<keyword evidence="5" id="KW-0997">Cell inner membrane</keyword>
<evidence type="ECO:0000256" key="9">
    <source>
        <dbReference type="ARBA" id="ARBA00025439"/>
    </source>
</evidence>
<keyword evidence="7 11" id="KW-1133">Transmembrane helix</keyword>
<feature type="transmembrane region" description="Helical" evidence="11">
    <location>
        <begin position="288"/>
        <end position="307"/>
    </location>
</feature>
<evidence type="ECO:0000256" key="1">
    <source>
        <dbReference type="ARBA" id="ARBA00004651"/>
    </source>
</evidence>